<dbReference type="PANTHER" id="PTHR11575">
    <property type="entry name" value="5'-NUCLEOTIDASE-RELATED"/>
    <property type="match status" value="1"/>
</dbReference>
<name>A0A3A8QKJ1_9BACT</name>
<dbReference type="Proteomes" id="UP000272888">
    <property type="component" value="Unassembled WGS sequence"/>
</dbReference>
<dbReference type="Pfam" id="PF00149">
    <property type="entry name" value="Metallophos"/>
    <property type="match status" value="1"/>
</dbReference>
<feature type="domain" description="5'-Nucleotidase C-terminal" evidence="5">
    <location>
        <begin position="330"/>
        <end position="487"/>
    </location>
</feature>
<dbReference type="GO" id="GO:0000166">
    <property type="term" value="F:nucleotide binding"/>
    <property type="evidence" value="ECO:0007669"/>
    <property type="project" value="UniProtKB-KW"/>
</dbReference>
<dbReference type="Pfam" id="PF02872">
    <property type="entry name" value="5_nucleotid_C"/>
    <property type="match status" value="1"/>
</dbReference>
<feature type="region of interest" description="Disordered" evidence="3">
    <location>
        <begin position="528"/>
        <end position="561"/>
    </location>
</feature>
<keyword evidence="2" id="KW-0547">Nucleotide-binding</keyword>
<dbReference type="AlphaFoldDB" id="A0A3A8QKJ1"/>
<sequence length="561" mass="60231">MMNLLRLRLRWTLAATIWFPLFLSGISWGNPGLGATTTGDATSAATEPLVSITLLHVNDVYHLAPVDQGRRGGLARVATLCKQVKAESPHVLILLGGDTLSPSAESVTTQGRHMVDAWNELGLDYAVLGNHEFDFGPEVLRQRMRESRFTWLGANVVDRKTGKLFDDALRPFAIRDMGGVKVGVLGLVLPGTAGFPKAGSGLEFQEVCATAKRLVPKMRAEGAQVIVALTHLTMQEDKALARCAPIDLILGGHEHSLLMAASQGTPILKMTADARELGRITLQVGARSGKLGSIDWAVLPVTDAVKGDEAFTRKLRERHGELLTRLDQRVGETKESLQAGTAANRTRETNLGSFLADAYREVTAADVALVNGGFIRADEVFFPGPLTERDLLSIAPFQEQVAVVQVRGAVLLQALENGVSLSAEDEEPGRFPQVSGLRFAFDVCQPAGHRVVDVTVGGKPLRPEATYTLATNESLAAHGIDGYGMLKGTPALTLPGGRKLPAARELLRQSFAAPGGIAPKVDGRIERRKAGQREDQVRIPPVCPANEGRVVSPGERDKHAP</sequence>
<evidence type="ECO:0000259" key="5">
    <source>
        <dbReference type="Pfam" id="PF02872"/>
    </source>
</evidence>
<keyword evidence="1" id="KW-0732">Signal</keyword>
<dbReference type="GO" id="GO:0016787">
    <property type="term" value="F:hydrolase activity"/>
    <property type="evidence" value="ECO:0007669"/>
    <property type="project" value="UniProtKB-KW"/>
</dbReference>
<evidence type="ECO:0000313" key="6">
    <source>
        <dbReference type="EMBL" id="RKH68291.1"/>
    </source>
</evidence>
<evidence type="ECO:0000256" key="3">
    <source>
        <dbReference type="SAM" id="MobiDB-lite"/>
    </source>
</evidence>
<gene>
    <name evidence="6" type="ORF">D7V93_01615</name>
</gene>
<evidence type="ECO:0000256" key="2">
    <source>
        <dbReference type="RuleBase" id="RU362119"/>
    </source>
</evidence>
<dbReference type="EMBL" id="RAWB01000008">
    <property type="protein sequence ID" value="RKH68291.1"/>
    <property type="molecule type" value="Genomic_DNA"/>
</dbReference>
<keyword evidence="2" id="KW-0378">Hydrolase</keyword>
<dbReference type="Gene3D" id="3.60.21.10">
    <property type="match status" value="1"/>
</dbReference>
<dbReference type="SUPFAM" id="SSF56300">
    <property type="entry name" value="Metallo-dependent phosphatases"/>
    <property type="match status" value="1"/>
</dbReference>
<feature type="compositionally biased region" description="Basic and acidic residues" evidence="3">
    <location>
        <begin position="528"/>
        <end position="537"/>
    </location>
</feature>
<keyword evidence="7" id="KW-1185">Reference proteome</keyword>
<dbReference type="PANTHER" id="PTHR11575:SF24">
    <property type="entry name" value="5'-NUCLEOTIDASE"/>
    <property type="match status" value="1"/>
</dbReference>
<dbReference type="InterPro" id="IPR004843">
    <property type="entry name" value="Calcineurin-like_PHP"/>
</dbReference>
<protein>
    <submittedName>
        <fullName evidence="6">Bifunctional metallophosphatase/5'-nucleotidase</fullName>
    </submittedName>
</protein>
<dbReference type="GO" id="GO:0009166">
    <property type="term" value="P:nucleotide catabolic process"/>
    <property type="evidence" value="ECO:0007669"/>
    <property type="project" value="InterPro"/>
</dbReference>
<dbReference type="InterPro" id="IPR029052">
    <property type="entry name" value="Metallo-depent_PP-like"/>
</dbReference>
<dbReference type="PRINTS" id="PR01607">
    <property type="entry name" value="APYRASEFAMLY"/>
</dbReference>
<dbReference type="InterPro" id="IPR036907">
    <property type="entry name" value="5'-Nucleotdase_C_sf"/>
</dbReference>
<dbReference type="InterPro" id="IPR006179">
    <property type="entry name" value="5_nucleotidase/apyrase"/>
</dbReference>
<organism evidence="6 7">
    <name type="scientific">Corallococcus llansteffanensis</name>
    <dbReference type="NCBI Taxonomy" id="2316731"/>
    <lineage>
        <taxon>Bacteria</taxon>
        <taxon>Pseudomonadati</taxon>
        <taxon>Myxococcota</taxon>
        <taxon>Myxococcia</taxon>
        <taxon>Myxococcales</taxon>
        <taxon>Cystobacterineae</taxon>
        <taxon>Myxococcaceae</taxon>
        <taxon>Corallococcus</taxon>
    </lineage>
</organism>
<accession>A0A3A8QKJ1</accession>
<proteinExistence type="inferred from homology"/>
<reference evidence="7" key="1">
    <citation type="submission" date="2018-09" db="EMBL/GenBank/DDBJ databases">
        <authorList>
            <person name="Livingstone P.G."/>
            <person name="Whitworth D.E."/>
        </authorList>
    </citation>
    <scope>NUCLEOTIDE SEQUENCE [LARGE SCALE GENOMIC DNA]</scope>
    <source>
        <strain evidence="7">CA051B</strain>
    </source>
</reference>
<comment type="caution">
    <text evidence="6">The sequence shown here is derived from an EMBL/GenBank/DDBJ whole genome shotgun (WGS) entry which is preliminary data.</text>
</comment>
<feature type="domain" description="Calcineurin-like phosphoesterase" evidence="4">
    <location>
        <begin position="53"/>
        <end position="256"/>
    </location>
</feature>
<dbReference type="Gene3D" id="3.90.780.10">
    <property type="entry name" value="5'-Nucleotidase, C-terminal domain"/>
    <property type="match status" value="1"/>
</dbReference>
<evidence type="ECO:0000313" key="7">
    <source>
        <dbReference type="Proteomes" id="UP000272888"/>
    </source>
</evidence>
<evidence type="ECO:0000256" key="1">
    <source>
        <dbReference type="ARBA" id="ARBA00022729"/>
    </source>
</evidence>
<dbReference type="SUPFAM" id="SSF55816">
    <property type="entry name" value="5'-nucleotidase (syn. UDP-sugar hydrolase), C-terminal domain"/>
    <property type="match status" value="1"/>
</dbReference>
<evidence type="ECO:0000259" key="4">
    <source>
        <dbReference type="Pfam" id="PF00149"/>
    </source>
</evidence>
<dbReference type="InterPro" id="IPR008334">
    <property type="entry name" value="5'-Nucleotdase_C"/>
</dbReference>
<comment type="similarity">
    <text evidence="2">Belongs to the 5'-nucleotidase family.</text>
</comment>
<dbReference type="RefSeq" id="WP_120641647.1">
    <property type="nucleotide sequence ID" value="NZ_RAWB01000008.1"/>
</dbReference>